<feature type="region of interest" description="Disordered" evidence="1">
    <location>
        <begin position="1"/>
        <end position="46"/>
    </location>
</feature>
<evidence type="ECO:0000256" key="1">
    <source>
        <dbReference type="SAM" id="MobiDB-lite"/>
    </source>
</evidence>
<keyword evidence="3" id="KW-1185">Reference proteome</keyword>
<dbReference type="HOGENOM" id="CLU_960114_0_0_1"/>
<evidence type="ECO:0000313" key="3">
    <source>
        <dbReference type="Proteomes" id="UP000030651"/>
    </source>
</evidence>
<accession>W3WWP9</accession>
<evidence type="ECO:0000313" key="2">
    <source>
        <dbReference type="EMBL" id="ETS78303.1"/>
    </source>
</evidence>
<gene>
    <name evidence="2" type="ORF">PFICI_10365</name>
</gene>
<dbReference type="OrthoDB" id="5245193at2759"/>
<dbReference type="OMA" id="ATEDACY"/>
<dbReference type="RefSeq" id="XP_007837137.1">
    <property type="nucleotide sequence ID" value="XM_007838946.1"/>
</dbReference>
<organism evidence="2 3">
    <name type="scientific">Pestalotiopsis fici (strain W106-1 / CGMCC3.15140)</name>
    <dbReference type="NCBI Taxonomy" id="1229662"/>
    <lineage>
        <taxon>Eukaryota</taxon>
        <taxon>Fungi</taxon>
        <taxon>Dikarya</taxon>
        <taxon>Ascomycota</taxon>
        <taxon>Pezizomycotina</taxon>
        <taxon>Sordariomycetes</taxon>
        <taxon>Xylariomycetidae</taxon>
        <taxon>Amphisphaeriales</taxon>
        <taxon>Sporocadaceae</taxon>
        <taxon>Pestalotiopsis</taxon>
    </lineage>
</organism>
<proteinExistence type="predicted"/>
<dbReference type="InParanoid" id="W3WWP9"/>
<dbReference type="KEGG" id="pfy:PFICI_10365"/>
<protein>
    <submittedName>
        <fullName evidence="2">Uncharacterized protein</fullName>
    </submittedName>
</protein>
<reference evidence="3" key="1">
    <citation type="journal article" date="2015" name="BMC Genomics">
        <title>Genomic and transcriptomic analysis of the endophytic fungus Pestalotiopsis fici reveals its lifestyle and high potential for synthesis of natural products.</title>
        <authorList>
            <person name="Wang X."/>
            <person name="Zhang X."/>
            <person name="Liu L."/>
            <person name="Xiang M."/>
            <person name="Wang W."/>
            <person name="Sun X."/>
            <person name="Che Y."/>
            <person name="Guo L."/>
            <person name="Liu G."/>
            <person name="Guo L."/>
            <person name="Wang C."/>
            <person name="Yin W.B."/>
            <person name="Stadler M."/>
            <person name="Zhang X."/>
            <person name="Liu X."/>
        </authorList>
    </citation>
    <scope>NUCLEOTIDE SEQUENCE [LARGE SCALE GENOMIC DNA]</scope>
    <source>
        <strain evidence="3">W106-1 / CGMCC3.15140</strain>
    </source>
</reference>
<dbReference type="Proteomes" id="UP000030651">
    <property type="component" value="Unassembled WGS sequence"/>
</dbReference>
<dbReference type="GeneID" id="19275378"/>
<dbReference type="EMBL" id="KI912115">
    <property type="protein sequence ID" value="ETS78303.1"/>
    <property type="molecule type" value="Genomic_DNA"/>
</dbReference>
<name>W3WWP9_PESFW</name>
<dbReference type="AlphaFoldDB" id="W3WWP9"/>
<sequence length="290" mass="33812">MRYPFAGRTETPSDAIRDMKPAPSPASAQTAIYSPEKKILPPTPDEEESFARYDLVSTHRNLTRMSQYLLKLEARTSTASKIHVRKTLDAMVENAEYSCGENMERGSASGNHHQQLIFDIECLSSDVWARMHQLDREFRRLSRETRDAETGQSKSFELRGESYVKRWIQQEIDHNALRGEETIWYTVRDMNNQRCLRDWLDLLADVHNRGAQPIVDEERLVQLAWHYLDRSIRPPKPEIAMQTADFINWWHDLRLSGAFDGAKRDPDFQRREDEEALKSLQSTWTTKMAV</sequence>